<comment type="caution">
    <text evidence="1">The sequence shown here is derived from an EMBL/GenBank/DDBJ whole genome shotgun (WGS) entry which is preliminary data.</text>
</comment>
<reference evidence="1 2" key="1">
    <citation type="submission" date="2019-07" db="EMBL/GenBank/DDBJ databases">
        <title>Whole genome shotgun sequence of Skermanella aerolata NBRC 106429.</title>
        <authorList>
            <person name="Hosoyama A."/>
            <person name="Uohara A."/>
            <person name="Ohji S."/>
            <person name="Ichikawa N."/>
        </authorList>
    </citation>
    <scope>NUCLEOTIDE SEQUENCE [LARGE SCALE GENOMIC DNA]</scope>
    <source>
        <strain evidence="1 2">NBRC 106429</strain>
    </source>
</reference>
<protein>
    <submittedName>
        <fullName evidence="1">Uncharacterized protein</fullName>
    </submittedName>
</protein>
<evidence type="ECO:0000313" key="1">
    <source>
        <dbReference type="EMBL" id="GEO39254.1"/>
    </source>
</evidence>
<accession>A0A512DS02</accession>
<dbReference type="Proteomes" id="UP000321523">
    <property type="component" value="Unassembled WGS sequence"/>
</dbReference>
<proteinExistence type="predicted"/>
<organism evidence="1 2">
    <name type="scientific">Skermanella aerolata</name>
    <dbReference type="NCBI Taxonomy" id="393310"/>
    <lineage>
        <taxon>Bacteria</taxon>
        <taxon>Pseudomonadati</taxon>
        <taxon>Pseudomonadota</taxon>
        <taxon>Alphaproteobacteria</taxon>
        <taxon>Rhodospirillales</taxon>
        <taxon>Azospirillaceae</taxon>
        <taxon>Skermanella</taxon>
    </lineage>
</organism>
<dbReference type="OrthoDB" id="7363945at2"/>
<dbReference type="RefSeq" id="WP_044431128.1">
    <property type="nucleotide sequence ID" value="NZ_BJYZ01000015.1"/>
</dbReference>
<dbReference type="AlphaFoldDB" id="A0A512DS02"/>
<keyword evidence="2" id="KW-1185">Reference proteome</keyword>
<name>A0A512DS02_9PROT</name>
<sequence>MPNLSPIFKTGRLLIAGAAFGIGLALSFAGGADAKELNQRNHLEPRFNAKIQREIAKNWRRQGELQNQDFTGGQTNGCGSQSVGNVFVPKGSRAPREVITVITGDVINNVGRGGC</sequence>
<gene>
    <name evidence="1" type="ORF">SAE02_34020</name>
</gene>
<evidence type="ECO:0000313" key="2">
    <source>
        <dbReference type="Proteomes" id="UP000321523"/>
    </source>
</evidence>
<dbReference type="EMBL" id="BJYZ01000015">
    <property type="protein sequence ID" value="GEO39254.1"/>
    <property type="molecule type" value="Genomic_DNA"/>
</dbReference>